<evidence type="ECO:0000256" key="2">
    <source>
        <dbReference type="ARBA" id="ARBA00022448"/>
    </source>
</evidence>
<feature type="transmembrane region" description="Helical" evidence="9">
    <location>
        <begin position="239"/>
        <end position="257"/>
    </location>
</feature>
<feature type="transmembrane region" description="Helical" evidence="9">
    <location>
        <begin position="403"/>
        <end position="422"/>
    </location>
</feature>
<keyword evidence="6 9" id="KW-0472">Membrane</keyword>
<evidence type="ECO:0000256" key="1">
    <source>
        <dbReference type="ARBA" id="ARBA00004651"/>
    </source>
</evidence>
<dbReference type="InterPro" id="IPR020846">
    <property type="entry name" value="MFS_dom"/>
</dbReference>
<feature type="transmembrane region" description="Helical" evidence="9">
    <location>
        <begin position="269"/>
        <end position="286"/>
    </location>
</feature>
<keyword evidence="4 9" id="KW-0812">Transmembrane</keyword>
<accession>A0ABR2W4G7</accession>
<evidence type="ECO:0000256" key="6">
    <source>
        <dbReference type="ARBA" id="ARBA00023136"/>
    </source>
</evidence>
<dbReference type="PROSITE" id="PS50850">
    <property type="entry name" value="MFS"/>
    <property type="match status" value="1"/>
</dbReference>
<feature type="transmembrane region" description="Helical" evidence="9">
    <location>
        <begin position="306"/>
        <end position="326"/>
    </location>
</feature>
<feature type="transmembrane region" description="Helical" evidence="9">
    <location>
        <begin position="137"/>
        <end position="158"/>
    </location>
</feature>
<evidence type="ECO:0000313" key="12">
    <source>
        <dbReference type="Proteomes" id="UP001479436"/>
    </source>
</evidence>
<protein>
    <recommendedName>
        <fullName evidence="7">MFS-type drug efflux transporter P55</fullName>
    </recommendedName>
</protein>
<keyword evidence="3" id="KW-1003">Cell membrane</keyword>
<dbReference type="InterPro" id="IPR004638">
    <property type="entry name" value="EmrB-like"/>
</dbReference>
<keyword evidence="12" id="KW-1185">Reference proteome</keyword>
<dbReference type="CDD" id="cd17502">
    <property type="entry name" value="MFS_Azr1_MDR_like"/>
    <property type="match status" value="1"/>
</dbReference>
<gene>
    <name evidence="11" type="ORF">K7432_004552</name>
</gene>
<dbReference type="PANTHER" id="PTHR23501:SF191">
    <property type="entry name" value="VACUOLAR BASIC AMINO ACID TRANSPORTER 4"/>
    <property type="match status" value="1"/>
</dbReference>
<dbReference type="Gene3D" id="1.20.1720.10">
    <property type="entry name" value="Multidrug resistance protein D"/>
    <property type="match status" value="1"/>
</dbReference>
<evidence type="ECO:0000256" key="3">
    <source>
        <dbReference type="ARBA" id="ARBA00022475"/>
    </source>
</evidence>
<organism evidence="11 12">
    <name type="scientific">Basidiobolus ranarum</name>
    <dbReference type="NCBI Taxonomy" id="34480"/>
    <lineage>
        <taxon>Eukaryota</taxon>
        <taxon>Fungi</taxon>
        <taxon>Fungi incertae sedis</taxon>
        <taxon>Zoopagomycota</taxon>
        <taxon>Entomophthoromycotina</taxon>
        <taxon>Basidiobolomycetes</taxon>
        <taxon>Basidiobolales</taxon>
        <taxon>Basidiobolaceae</taxon>
        <taxon>Basidiobolus</taxon>
    </lineage>
</organism>
<feature type="transmembrane region" description="Helical" evidence="9">
    <location>
        <begin position="372"/>
        <end position="391"/>
    </location>
</feature>
<feature type="transmembrane region" description="Helical" evidence="9">
    <location>
        <begin position="434"/>
        <end position="457"/>
    </location>
</feature>
<dbReference type="Pfam" id="PF07690">
    <property type="entry name" value="MFS_1"/>
    <property type="match status" value="1"/>
</dbReference>
<dbReference type="EMBL" id="JASJQH010007034">
    <property type="protein sequence ID" value="KAK9719844.1"/>
    <property type="molecule type" value="Genomic_DNA"/>
</dbReference>
<dbReference type="PRINTS" id="PR01036">
    <property type="entry name" value="TCRTETB"/>
</dbReference>
<feature type="region of interest" description="Disordered" evidence="8">
    <location>
        <begin position="1"/>
        <end position="33"/>
    </location>
</feature>
<name>A0ABR2W4G7_9FUNG</name>
<evidence type="ECO:0000259" key="10">
    <source>
        <dbReference type="PROSITE" id="PS50850"/>
    </source>
</evidence>
<dbReference type="Proteomes" id="UP001479436">
    <property type="component" value="Unassembled WGS sequence"/>
</dbReference>
<reference evidence="11 12" key="1">
    <citation type="submission" date="2023-04" db="EMBL/GenBank/DDBJ databases">
        <title>Genome of Basidiobolus ranarum AG-B5.</title>
        <authorList>
            <person name="Stajich J.E."/>
            <person name="Carter-House D."/>
            <person name="Gryganskyi A."/>
        </authorList>
    </citation>
    <scope>NUCLEOTIDE SEQUENCE [LARGE SCALE GENOMIC DNA]</scope>
    <source>
        <strain evidence="11 12">AG-B5</strain>
    </source>
</reference>
<feature type="transmembrane region" description="Helical" evidence="9">
    <location>
        <begin position="200"/>
        <end position="219"/>
    </location>
</feature>
<evidence type="ECO:0000256" key="5">
    <source>
        <dbReference type="ARBA" id="ARBA00022989"/>
    </source>
</evidence>
<evidence type="ECO:0000256" key="7">
    <source>
        <dbReference type="ARBA" id="ARBA00044273"/>
    </source>
</evidence>
<comment type="caution">
    <text evidence="11">The sequence shown here is derived from an EMBL/GenBank/DDBJ whole genome shotgun (WGS) entry which is preliminary data.</text>
</comment>
<evidence type="ECO:0000256" key="8">
    <source>
        <dbReference type="SAM" id="MobiDB-lite"/>
    </source>
</evidence>
<dbReference type="PANTHER" id="PTHR23501">
    <property type="entry name" value="MAJOR FACILITATOR SUPERFAMILY"/>
    <property type="match status" value="1"/>
</dbReference>
<feature type="transmembrane region" description="Helical" evidence="9">
    <location>
        <begin position="346"/>
        <end position="365"/>
    </location>
</feature>
<feature type="transmembrane region" description="Helical" evidence="9">
    <location>
        <begin position="170"/>
        <end position="188"/>
    </location>
</feature>
<evidence type="ECO:0000256" key="4">
    <source>
        <dbReference type="ARBA" id="ARBA00022692"/>
    </source>
</evidence>
<dbReference type="Gene3D" id="1.20.1250.20">
    <property type="entry name" value="MFS general substrate transporter like domains"/>
    <property type="match status" value="1"/>
</dbReference>
<dbReference type="NCBIfam" id="TIGR00711">
    <property type="entry name" value="efflux_EmrB"/>
    <property type="match status" value="1"/>
</dbReference>
<keyword evidence="5 9" id="KW-1133">Transmembrane helix</keyword>
<evidence type="ECO:0000256" key="9">
    <source>
        <dbReference type="SAM" id="Phobius"/>
    </source>
</evidence>
<feature type="transmembrane region" description="Helical" evidence="9">
    <location>
        <begin position="504"/>
        <end position="523"/>
    </location>
</feature>
<dbReference type="SUPFAM" id="SSF103473">
    <property type="entry name" value="MFS general substrate transporter"/>
    <property type="match status" value="1"/>
</dbReference>
<sequence length="535" mass="57188">MSTEMSGKSSIKLEDMKTSSGECQNPELGAQEKDTEDTLPLAKLITVLVGLFLTMFLSALDQTIVATAMPTIGSSFDAIDKISWIATSYLLASTCVQPLSGKLSDIFGTKVTVIAATVVFVVGSVLCGAAQNMAMLIVFRAISGIGGGAILALVSIIISQLVPERDRAKYMGMMGSVFALSSVLGPILGGVFSQYVSWRWAFYINLPIGGIALAATAIYLKSAKSEGSWKTKVRRIDGLGALALVVSTICLLLAADWGSHEPSTYKTEIIVTAILAAIFLIAFIGVEWKVSPEPIIPLRFFKIRNVILVTIAYFLLGCTFYVAVYYFPVFLQAVQGQSATEAGIQLLPLLLSLVLCSIIVGMLVSRLGTYRFFISGGFAVTSAGFGLASMLNQHSSQGEKIGYFLIIGVGTGMNLQTLLMAAQPAVESKDVASVTALCTFFRTIGSVIGLAIAQTLMNTRKQSFLNKNYPMFADLATISVDKINLLSADKRNALVGAYTDGFKLVFIVLAVFSGVAFIATLLLKHIPLKSKLAKR</sequence>
<feature type="transmembrane region" description="Helical" evidence="9">
    <location>
        <begin position="41"/>
        <end position="60"/>
    </location>
</feature>
<proteinExistence type="predicted"/>
<keyword evidence="2" id="KW-0813">Transport</keyword>
<comment type="subcellular location">
    <subcellularLocation>
        <location evidence="1">Cell membrane</location>
        <topology evidence="1">Multi-pass membrane protein</topology>
    </subcellularLocation>
</comment>
<dbReference type="PROSITE" id="PS00217">
    <property type="entry name" value="SUGAR_TRANSPORT_2"/>
    <property type="match status" value="1"/>
</dbReference>
<dbReference type="InterPro" id="IPR005829">
    <property type="entry name" value="Sugar_transporter_CS"/>
</dbReference>
<dbReference type="InterPro" id="IPR036259">
    <property type="entry name" value="MFS_trans_sf"/>
</dbReference>
<evidence type="ECO:0000313" key="11">
    <source>
        <dbReference type="EMBL" id="KAK9719844.1"/>
    </source>
</evidence>
<feature type="domain" description="Major facilitator superfamily (MFS) profile" evidence="10">
    <location>
        <begin position="47"/>
        <end position="528"/>
    </location>
</feature>
<dbReference type="InterPro" id="IPR011701">
    <property type="entry name" value="MFS"/>
</dbReference>
<feature type="transmembrane region" description="Helical" evidence="9">
    <location>
        <begin position="111"/>
        <end position="131"/>
    </location>
</feature>